<protein>
    <submittedName>
        <fullName evidence="1">Uncharacterized protein</fullName>
    </submittedName>
</protein>
<dbReference type="PANTHER" id="PTHR17901">
    <property type="entry name" value="MAGNESIUM-DEPENDENT PHOSPHATASE 1 MDP1"/>
    <property type="match status" value="1"/>
</dbReference>
<dbReference type="NCBIfam" id="TIGR01685">
    <property type="entry name" value="MDP-1"/>
    <property type="match status" value="1"/>
</dbReference>
<reference evidence="1 2" key="1">
    <citation type="journal article" date="2013" name="PLoS ONE">
        <title>Predicting the Proteins of Angomonas deanei, Strigomonas culicis and Their Respective Endosymbionts Reveals New Aspects of the Trypanosomatidae Family.</title>
        <authorList>
            <person name="Motta M.C."/>
            <person name="Martins A.C."/>
            <person name="de Souza S.S."/>
            <person name="Catta-Preta C.M."/>
            <person name="Silva R."/>
            <person name="Klein C.C."/>
            <person name="de Almeida L.G."/>
            <person name="de Lima Cunha O."/>
            <person name="Ciapina L.P."/>
            <person name="Brocchi M."/>
            <person name="Colabardini A.C."/>
            <person name="de Araujo Lima B."/>
            <person name="Machado C.R."/>
            <person name="de Almeida Soares C.M."/>
            <person name="Probst C.M."/>
            <person name="de Menezes C.B."/>
            <person name="Thompson C.E."/>
            <person name="Bartholomeu D.C."/>
            <person name="Gradia D.F."/>
            <person name="Pavoni D.P."/>
            <person name="Grisard E.C."/>
            <person name="Fantinatti-Garboggini F."/>
            <person name="Marchini F.K."/>
            <person name="Rodrigues-Luiz G.F."/>
            <person name="Wagner G."/>
            <person name="Goldman G.H."/>
            <person name="Fietto J.L."/>
            <person name="Elias M.C."/>
            <person name="Goldman M.H."/>
            <person name="Sagot M.F."/>
            <person name="Pereira M."/>
            <person name="Stoco P.H."/>
            <person name="de Mendonca-Neto R.P."/>
            <person name="Teixeira S.M."/>
            <person name="Maciel T.E."/>
            <person name="de Oliveira Mendes T.A."/>
            <person name="Urmenyi T.P."/>
            <person name="de Souza W."/>
            <person name="Schenkman S."/>
            <person name="de Vasconcelos A.T."/>
        </authorList>
    </citation>
    <scope>NUCLEOTIDE SEQUENCE [LARGE SCALE GENOMIC DNA]</scope>
</reference>
<sequence>MYQLSGGAPFCFDTGARGDGAPVADYVLDRQGTRVHLIGETRAVLTRLLNEPQFAGTYLAVSSTCDEPAWARELMRLFHFEKGQERVPMHTLFGDLQEVYYASKAEHHRTILKKVQRMDPSVTDFSQFLFFDNQQNNISAVSRVGVCSVYCGGGMTPGTFERGLKMWRQMHKL</sequence>
<dbReference type="InterPro" id="IPR010033">
    <property type="entry name" value="HAD_SF_ppase_IIIC"/>
</dbReference>
<accession>S9V629</accession>
<comment type="caution">
    <text evidence="1">The sequence shown here is derived from an EMBL/GenBank/DDBJ whole genome shotgun (WGS) entry which is preliminary data.</text>
</comment>
<dbReference type="EMBL" id="ATMH01000543">
    <property type="protein sequence ID" value="EPY36514.1"/>
    <property type="molecule type" value="Genomic_DNA"/>
</dbReference>
<dbReference type="GO" id="GO:0003993">
    <property type="term" value="F:acid phosphatase activity"/>
    <property type="evidence" value="ECO:0007669"/>
    <property type="project" value="TreeGrafter"/>
</dbReference>
<dbReference type="AlphaFoldDB" id="S9V629"/>
<dbReference type="Gene3D" id="3.40.50.1000">
    <property type="entry name" value="HAD superfamily/HAD-like"/>
    <property type="match status" value="1"/>
</dbReference>
<dbReference type="OrthoDB" id="2865258at2759"/>
<organism evidence="1 2">
    <name type="scientific">Strigomonas culicis</name>
    <dbReference type="NCBI Taxonomy" id="28005"/>
    <lineage>
        <taxon>Eukaryota</taxon>
        <taxon>Discoba</taxon>
        <taxon>Euglenozoa</taxon>
        <taxon>Kinetoplastea</taxon>
        <taxon>Metakinetoplastina</taxon>
        <taxon>Trypanosomatida</taxon>
        <taxon>Trypanosomatidae</taxon>
        <taxon>Strigomonadinae</taxon>
        <taxon>Strigomonas</taxon>
    </lineage>
</organism>
<dbReference type="NCBIfam" id="TIGR01681">
    <property type="entry name" value="HAD-SF-IIIC"/>
    <property type="match status" value="1"/>
</dbReference>
<dbReference type="Proteomes" id="UP000015354">
    <property type="component" value="Unassembled WGS sequence"/>
</dbReference>
<evidence type="ECO:0000313" key="1">
    <source>
        <dbReference type="EMBL" id="EPY36514.1"/>
    </source>
</evidence>
<evidence type="ECO:0000313" key="2">
    <source>
        <dbReference type="Proteomes" id="UP000015354"/>
    </source>
</evidence>
<gene>
    <name evidence="1" type="ORF">STCU_00543</name>
</gene>
<keyword evidence="2" id="KW-1185">Reference proteome</keyword>
<proteinExistence type="predicted"/>
<dbReference type="PANTHER" id="PTHR17901:SF14">
    <property type="entry name" value="MAGNESIUM-DEPENDENT PHOSPHATASE 1"/>
    <property type="match status" value="1"/>
</dbReference>
<dbReference type="Pfam" id="PF12689">
    <property type="entry name" value="Acid_PPase"/>
    <property type="match status" value="1"/>
</dbReference>
<dbReference type="InterPro" id="IPR010036">
    <property type="entry name" value="MDP_1_eu_arc"/>
</dbReference>
<dbReference type="InterPro" id="IPR023214">
    <property type="entry name" value="HAD_sf"/>
</dbReference>
<name>S9V629_9TRYP</name>